<keyword evidence="2 5" id="KW-0812">Transmembrane</keyword>
<dbReference type="Gene3D" id="1.20.1280.290">
    <property type="match status" value="1"/>
</dbReference>
<feature type="transmembrane region" description="Helical" evidence="5">
    <location>
        <begin position="6"/>
        <end position="26"/>
    </location>
</feature>
<proteinExistence type="predicted"/>
<evidence type="ECO:0000256" key="2">
    <source>
        <dbReference type="ARBA" id="ARBA00022692"/>
    </source>
</evidence>
<feature type="transmembrane region" description="Helical" evidence="5">
    <location>
        <begin position="64"/>
        <end position="82"/>
    </location>
</feature>
<dbReference type="InterPro" id="IPR047662">
    <property type="entry name" value="SemiSWEET"/>
</dbReference>
<accession>A0A5J6MDP3</accession>
<dbReference type="RefSeq" id="WP_151175927.1">
    <property type="nucleotide sequence ID" value="NZ_CP042906.1"/>
</dbReference>
<dbReference type="GO" id="GO:0016020">
    <property type="term" value="C:membrane"/>
    <property type="evidence" value="ECO:0007669"/>
    <property type="project" value="UniProtKB-SubCell"/>
</dbReference>
<dbReference type="GO" id="GO:0051119">
    <property type="term" value="F:sugar transmembrane transporter activity"/>
    <property type="evidence" value="ECO:0007669"/>
    <property type="project" value="InterPro"/>
</dbReference>
<evidence type="ECO:0000256" key="4">
    <source>
        <dbReference type="ARBA" id="ARBA00023136"/>
    </source>
</evidence>
<reference evidence="6 7" key="1">
    <citation type="submission" date="2019-08" db="EMBL/GenBank/DDBJ databases">
        <title>Hyperibacter terrae gen. nov., sp. nov. and Hyperibacter viscosus sp. nov., two new members in the family Rhodospirillaceae isolated from the rhizosphere of Hypericum perforatum.</title>
        <authorList>
            <person name="Noviana Z."/>
        </authorList>
    </citation>
    <scope>NUCLEOTIDE SEQUENCE [LARGE SCALE GENOMIC DNA]</scope>
    <source>
        <strain evidence="6 7">R5913</strain>
    </source>
</reference>
<feature type="transmembrane region" description="Helical" evidence="5">
    <location>
        <begin position="38"/>
        <end position="58"/>
    </location>
</feature>
<dbReference type="AlphaFoldDB" id="A0A5J6MDP3"/>
<evidence type="ECO:0008006" key="8">
    <source>
        <dbReference type="Google" id="ProtNLM"/>
    </source>
</evidence>
<dbReference type="KEGG" id="htq:FRZ44_07660"/>
<organism evidence="6 7">
    <name type="scientific">Hypericibacter terrae</name>
    <dbReference type="NCBI Taxonomy" id="2602015"/>
    <lineage>
        <taxon>Bacteria</taxon>
        <taxon>Pseudomonadati</taxon>
        <taxon>Pseudomonadota</taxon>
        <taxon>Alphaproteobacteria</taxon>
        <taxon>Rhodospirillales</taxon>
        <taxon>Dongiaceae</taxon>
        <taxon>Hypericibacter</taxon>
    </lineage>
</organism>
<evidence type="ECO:0000256" key="3">
    <source>
        <dbReference type="ARBA" id="ARBA00022989"/>
    </source>
</evidence>
<dbReference type="Pfam" id="PF04193">
    <property type="entry name" value="PQ-loop"/>
    <property type="match status" value="1"/>
</dbReference>
<comment type="subcellular location">
    <subcellularLocation>
        <location evidence="1">Membrane</location>
        <topology evidence="1">Multi-pass membrane protein</topology>
    </subcellularLocation>
</comment>
<keyword evidence="4 5" id="KW-0472">Membrane</keyword>
<name>A0A5J6MDP3_9PROT</name>
<dbReference type="NCBIfam" id="NF037968">
    <property type="entry name" value="SemiSWEET_2"/>
    <property type="match status" value="1"/>
</dbReference>
<evidence type="ECO:0000313" key="7">
    <source>
        <dbReference type="Proteomes" id="UP000326202"/>
    </source>
</evidence>
<dbReference type="OrthoDB" id="9814012at2"/>
<keyword evidence="3 5" id="KW-1133">Transmembrane helix</keyword>
<evidence type="ECO:0000256" key="1">
    <source>
        <dbReference type="ARBA" id="ARBA00004141"/>
    </source>
</evidence>
<dbReference type="Proteomes" id="UP000326202">
    <property type="component" value="Chromosome"/>
</dbReference>
<protein>
    <recommendedName>
        <fullName evidence="8">Sugar transporter SemiSWEET</fullName>
    </recommendedName>
</protein>
<gene>
    <name evidence="6" type="ORF">FRZ44_07660</name>
</gene>
<keyword evidence="7" id="KW-1185">Reference proteome</keyword>
<sequence length="87" mass="9725">MPESNWIEALGLVAGTLTTISFLPQAVKVWRSHSTHDISLWMFTLMLVGTALWLAYGIMLGRPALIFANGTSLTLIAWIGWFKLRYG</sequence>
<dbReference type="EMBL" id="CP042906">
    <property type="protein sequence ID" value="QEX15482.1"/>
    <property type="molecule type" value="Genomic_DNA"/>
</dbReference>
<dbReference type="InterPro" id="IPR006603">
    <property type="entry name" value="PQ-loop_rpt"/>
</dbReference>
<evidence type="ECO:0000313" key="6">
    <source>
        <dbReference type="EMBL" id="QEX15482.1"/>
    </source>
</evidence>
<evidence type="ECO:0000256" key="5">
    <source>
        <dbReference type="SAM" id="Phobius"/>
    </source>
</evidence>